<dbReference type="EMBL" id="JAHRIO010010126">
    <property type="protein sequence ID" value="MEQ2160826.1"/>
    <property type="molecule type" value="Genomic_DNA"/>
</dbReference>
<protein>
    <submittedName>
        <fullName evidence="1">Uncharacterized protein</fullName>
    </submittedName>
</protein>
<accession>A0ABV0MPG5</accession>
<name>A0ABV0MPG5_9TELE</name>
<proteinExistence type="predicted"/>
<organism evidence="1 2">
    <name type="scientific">Goodea atripinnis</name>
    <dbReference type="NCBI Taxonomy" id="208336"/>
    <lineage>
        <taxon>Eukaryota</taxon>
        <taxon>Metazoa</taxon>
        <taxon>Chordata</taxon>
        <taxon>Craniata</taxon>
        <taxon>Vertebrata</taxon>
        <taxon>Euteleostomi</taxon>
        <taxon>Actinopterygii</taxon>
        <taxon>Neopterygii</taxon>
        <taxon>Teleostei</taxon>
        <taxon>Neoteleostei</taxon>
        <taxon>Acanthomorphata</taxon>
        <taxon>Ovalentaria</taxon>
        <taxon>Atherinomorphae</taxon>
        <taxon>Cyprinodontiformes</taxon>
        <taxon>Goodeidae</taxon>
        <taxon>Goodea</taxon>
    </lineage>
</organism>
<gene>
    <name evidence="1" type="ORF">GOODEAATRI_003376</name>
</gene>
<comment type="caution">
    <text evidence="1">The sequence shown here is derived from an EMBL/GenBank/DDBJ whole genome shotgun (WGS) entry which is preliminary data.</text>
</comment>
<evidence type="ECO:0000313" key="1">
    <source>
        <dbReference type="EMBL" id="MEQ2160826.1"/>
    </source>
</evidence>
<dbReference type="Proteomes" id="UP001476798">
    <property type="component" value="Unassembled WGS sequence"/>
</dbReference>
<evidence type="ECO:0000313" key="2">
    <source>
        <dbReference type="Proteomes" id="UP001476798"/>
    </source>
</evidence>
<sequence length="121" mass="13590">NLPLFSGKFVDFSARINIRLSNYFVPKFSSRPFIFFTPVFVRFDVLRIVRCMRFAPRSALSVLRVWGGCSAAIYGLLKRSGWGHRGRTDAPTDAPITSLSSYLSDQSMHLPVRGTLSLKSS</sequence>
<reference evidence="1 2" key="1">
    <citation type="submission" date="2021-06" db="EMBL/GenBank/DDBJ databases">
        <authorList>
            <person name="Palmer J.M."/>
        </authorList>
    </citation>
    <scope>NUCLEOTIDE SEQUENCE [LARGE SCALE GENOMIC DNA]</scope>
    <source>
        <strain evidence="1 2">GA_2019</strain>
        <tissue evidence="1">Muscle</tissue>
    </source>
</reference>
<keyword evidence="2" id="KW-1185">Reference proteome</keyword>
<feature type="non-terminal residue" evidence="1">
    <location>
        <position position="1"/>
    </location>
</feature>